<keyword evidence="10" id="KW-1185">Reference proteome</keyword>
<evidence type="ECO:0000259" key="8">
    <source>
        <dbReference type="PROSITE" id="PS50887"/>
    </source>
</evidence>
<dbReference type="PANTHER" id="PTHR33121">
    <property type="entry name" value="CYCLIC DI-GMP PHOSPHODIESTERASE PDEF"/>
    <property type="match status" value="1"/>
</dbReference>
<dbReference type="Pfam" id="PF00563">
    <property type="entry name" value="EAL"/>
    <property type="match status" value="1"/>
</dbReference>
<dbReference type="InterPro" id="IPR001294">
    <property type="entry name" value="Phytochrome"/>
</dbReference>
<dbReference type="EMBL" id="AP022574">
    <property type="protein sequence ID" value="BBX67384.1"/>
    <property type="molecule type" value="Genomic_DNA"/>
</dbReference>
<feature type="compositionally biased region" description="Low complexity" evidence="5">
    <location>
        <begin position="933"/>
        <end position="943"/>
    </location>
</feature>
<keyword evidence="3" id="KW-0157">Chromophore</keyword>
<evidence type="ECO:0000259" key="7">
    <source>
        <dbReference type="PROSITE" id="PS50883"/>
    </source>
</evidence>
<sequence length="943" mass="103479">MTSETSEAMWKVVGHEGCETEPIDKPDAIQAHGWLLAVDVARRRISHVSSNLQAPLAGILRTSAVLGSSVEDIGSALELPDDATRFADIDGWRCQMPWLTTDPVVITAHTTSGHYILEIERDIASVARDPTSMIAWLLQAQSWQAFSEQTVKALGEMFGYARTMAYTFHPDYHGEVTAEYLNQPDLEPFLGLHYPASDIPPQARRLYVLQLVRVIEDVDGPTVHLLGSAPDGGPAQPLDLTFAHRRAVSPVHLEYMRNMGVAATATVSVVQRGRLTGMFVMHHTEPRALSLGDRLALATFSRIASFVAATMDEKSFGTRRAQVAALAEELRRNLTAGDDAIQCIQVAGDDMMWAVEADGFAARVGREVFRLGDVPLQDAIDERVRESGSAGADLVQATDCLAVDMPELARSDACAGAIVSRLPGTPEGYLAWFRRPFLDTVRWGGEVTAPVRKDEFGRLHPRGSFNEFVENVTDRSRMWSEHDRIAADTLYQAVHSGLNEWAYRQLAIQATIDPLTGLGNRRALSLAVDSEIRSQSASRRFALLFLDLDRFKQINDVYGHQKGDLVLRATADRLERVTFYLVARFGSVFRLGGDEFVVLLLDATPDLVSRLAEGILAAFRDPLVVDGVTNVVNVSIGAVTDGDADGVADAAELLRRGDLAMYSAKRAGGSRIAFYQDDFSYRAVRRSMLEQQLYQALESDELIPAFQPIVSLRTGLIVGAEALARWRQPAGEVAPAEFIPLAEETGQIRQVDRRITERAVVECLELLRDRARDFHLDINASAMTVDAEYVAFLADLIDHYDVPPERLTIELTESAMVHEAGRLQQVLSGIRSLGVKVAIDDFGTGYSSLAHLQNLPVDMVKLDRTFVQRTRVGGDADVVARWAIRLVSDLGLRMIAEGVETREQEETLLSLGYDWVQGDRYGAPQPGPPPSGPSSAVGSGPSG</sequence>
<dbReference type="SUPFAM" id="SSF141868">
    <property type="entry name" value="EAL domain-like"/>
    <property type="match status" value="1"/>
</dbReference>
<evidence type="ECO:0000313" key="10">
    <source>
        <dbReference type="Proteomes" id="UP000466514"/>
    </source>
</evidence>
<evidence type="ECO:0000256" key="3">
    <source>
        <dbReference type="ARBA" id="ARBA00022991"/>
    </source>
</evidence>
<keyword evidence="1" id="KW-0600">Photoreceptor protein</keyword>
<dbReference type="GO" id="GO:0009881">
    <property type="term" value="F:photoreceptor activity"/>
    <property type="evidence" value="ECO:0007669"/>
    <property type="project" value="UniProtKB-KW"/>
</dbReference>
<dbReference type="InterPro" id="IPR050706">
    <property type="entry name" value="Cyclic-di-GMP_PDE-like"/>
</dbReference>
<dbReference type="InterPro" id="IPR043150">
    <property type="entry name" value="Phytochrome_PHY_sf"/>
</dbReference>
<dbReference type="SMART" id="SM00267">
    <property type="entry name" value="GGDEF"/>
    <property type="match status" value="1"/>
</dbReference>
<keyword evidence="4" id="KW-0675">Receptor</keyword>
<dbReference type="GO" id="GO:0006355">
    <property type="term" value="P:regulation of DNA-templated transcription"/>
    <property type="evidence" value="ECO:0007669"/>
    <property type="project" value="InterPro"/>
</dbReference>
<dbReference type="SUPFAM" id="SSF55781">
    <property type="entry name" value="GAF domain-like"/>
    <property type="match status" value="2"/>
</dbReference>
<dbReference type="InterPro" id="IPR043128">
    <property type="entry name" value="Rev_trsase/Diguanyl_cyclase"/>
</dbReference>
<dbReference type="InterPro" id="IPR013654">
    <property type="entry name" value="PAS_2"/>
</dbReference>
<dbReference type="Pfam" id="PF01590">
    <property type="entry name" value="GAF"/>
    <property type="match status" value="1"/>
</dbReference>
<dbReference type="AlphaFoldDB" id="A0A7I7M5C8"/>
<dbReference type="InterPro" id="IPR000160">
    <property type="entry name" value="GGDEF_dom"/>
</dbReference>
<dbReference type="InterPro" id="IPR035965">
    <property type="entry name" value="PAS-like_dom_sf"/>
</dbReference>
<dbReference type="InterPro" id="IPR016132">
    <property type="entry name" value="Phyto_chromo_attachment"/>
</dbReference>
<dbReference type="CDD" id="cd01948">
    <property type="entry name" value="EAL"/>
    <property type="match status" value="1"/>
</dbReference>
<dbReference type="SMART" id="SM00052">
    <property type="entry name" value="EAL"/>
    <property type="match status" value="1"/>
</dbReference>
<dbReference type="GO" id="GO:0071111">
    <property type="term" value="F:cyclic-guanylate-specific phosphodiesterase activity"/>
    <property type="evidence" value="ECO:0007669"/>
    <property type="project" value="InterPro"/>
</dbReference>
<organism evidence="9 10">
    <name type="scientific">Mycolicibacterium psychrotolerans</name>
    <dbReference type="NCBI Taxonomy" id="216929"/>
    <lineage>
        <taxon>Bacteria</taxon>
        <taxon>Bacillati</taxon>
        <taxon>Actinomycetota</taxon>
        <taxon>Actinomycetes</taxon>
        <taxon>Mycobacteriales</taxon>
        <taxon>Mycobacteriaceae</taxon>
        <taxon>Mycolicibacterium</taxon>
    </lineage>
</organism>
<dbReference type="PANTHER" id="PTHR33121:SF70">
    <property type="entry name" value="SIGNALING PROTEIN YKOW"/>
    <property type="match status" value="1"/>
</dbReference>
<dbReference type="SUPFAM" id="SSF55073">
    <property type="entry name" value="Nucleotide cyclase"/>
    <property type="match status" value="1"/>
</dbReference>
<evidence type="ECO:0000256" key="4">
    <source>
        <dbReference type="ARBA" id="ARBA00023170"/>
    </source>
</evidence>
<dbReference type="InterPro" id="IPR001633">
    <property type="entry name" value="EAL_dom"/>
</dbReference>
<dbReference type="NCBIfam" id="TIGR00254">
    <property type="entry name" value="GGDEF"/>
    <property type="match status" value="1"/>
</dbReference>
<dbReference type="PROSITE" id="PS50046">
    <property type="entry name" value="PHYTOCHROME_2"/>
    <property type="match status" value="1"/>
</dbReference>
<dbReference type="Pfam" id="PF08446">
    <property type="entry name" value="PAS_2"/>
    <property type="match status" value="1"/>
</dbReference>
<dbReference type="Pfam" id="PF00990">
    <property type="entry name" value="GGDEF"/>
    <property type="match status" value="1"/>
</dbReference>
<dbReference type="Gene3D" id="3.30.450.270">
    <property type="match status" value="1"/>
</dbReference>
<dbReference type="PRINTS" id="PR01033">
    <property type="entry name" value="PHYTOCHROME"/>
</dbReference>
<dbReference type="SUPFAM" id="SSF55785">
    <property type="entry name" value="PYP-like sensor domain (PAS domain)"/>
    <property type="match status" value="1"/>
</dbReference>
<feature type="domain" description="EAL" evidence="7">
    <location>
        <begin position="686"/>
        <end position="938"/>
    </location>
</feature>
<dbReference type="CDD" id="cd01949">
    <property type="entry name" value="GGDEF"/>
    <property type="match status" value="1"/>
</dbReference>
<proteinExistence type="predicted"/>
<dbReference type="KEGG" id="mpsc:MPSYJ_08450"/>
<reference evidence="9 10" key="1">
    <citation type="journal article" date="2019" name="Emerg. Microbes Infect.">
        <title>Comprehensive subspecies identification of 175 nontuberculous mycobacteria species based on 7547 genomic profiles.</title>
        <authorList>
            <person name="Matsumoto Y."/>
            <person name="Kinjo T."/>
            <person name="Motooka D."/>
            <person name="Nabeya D."/>
            <person name="Jung N."/>
            <person name="Uechi K."/>
            <person name="Horii T."/>
            <person name="Iida T."/>
            <person name="Fujita J."/>
            <person name="Nakamura S."/>
        </authorList>
    </citation>
    <scope>NUCLEOTIDE SEQUENCE [LARGE SCALE GENOMIC DNA]</scope>
    <source>
        <strain evidence="9 10">JCM 13323</strain>
    </source>
</reference>
<evidence type="ECO:0000259" key="6">
    <source>
        <dbReference type="PROSITE" id="PS50046"/>
    </source>
</evidence>
<dbReference type="Gene3D" id="3.30.70.270">
    <property type="match status" value="1"/>
</dbReference>
<feature type="domain" description="GGDEF" evidence="8">
    <location>
        <begin position="539"/>
        <end position="677"/>
    </location>
</feature>
<dbReference type="InterPro" id="IPR029016">
    <property type="entry name" value="GAF-like_dom_sf"/>
</dbReference>
<dbReference type="Proteomes" id="UP000466514">
    <property type="component" value="Chromosome"/>
</dbReference>
<dbReference type="GO" id="GO:0009584">
    <property type="term" value="P:detection of visible light"/>
    <property type="evidence" value="ECO:0007669"/>
    <property type="project" value="InterPro"/>
</dbReference>
<dbReference type="PROSITE" id="PS50883">
    <property type="entry name" value="EAL"/>
    <property type="match status" value="1"/>
</dbReference>
<feature type="domain" description="Phytochrome chromophore attachment site" evidence="6">
    <location>
        <begin position="142"/>
        <end position="287"/>
    </location>
</feature>
<dbReference type="RefSeq" id="WP_163720540.1">
    <property type="nucleotide sequence ID" value="NZ_AP022574.1"/>
</dbReference>
<dbReference type="Pfam" id="PF00360">
    <property type="entry name" value="PHY"/>
    <property type="match status" value="1"/>
</dbReference>
<dbReference type="InterPro" id="IPR035919">
    <property type="entry name" value="EAL_sf"/>
</dbReference>
<dbReference type="Gene3D" id="3.20.20.450">
    <property type="entry name" value="EAL domain"/>
    <property type="match status" value="1"/>
</dbReference>
<name>A0A7I7M5C8_9MYCO</name>
<dbReference type="InterPro" id="IPR003018">
    <property type="entry name" value="GAF"/>
</dbReference>
<accession>A0A7I7M5C8</accession>
<protein>
    <submittedName>
        <fullName evidence="9">Diguanylate cyclase</fullName>
    </submittedName>
</protein>
<keyword evidence="2" id="KW-0716">Sensory transduction</keyword>
<gene>
    <name evidence="9" type="primary">bhpP</name>
    <name evidence="9" type="ORF">MPSYJ_08450</name>
</gene>
<evidence type="ECO:0000256" key="1">
    <source>
        <dbReference type="ARBA" id="ARBA00022543"/>
    </source>
</evidence>
<dbReference type="Gene3D" id="3.30.450.20">
    <property type="entry name" value="PAS domain"/>
    <property type="match status" value="1"/>
</dbReference>
<evidence type="ECO:0000313" key="9">
    <source>
        <dbReference type="EMBL" id="BBX67384.1"/>
    </source>
</evidence>
<evidence type="ECO:0000256" key="5">
    <source>
        <dbReference type="SAM" id="MobiDB-lite"/>
    </source>
</evidence>
<dbReference type="PROSITE" id="PS50887">
    <property type="entry name" value="GGDEF"/>
    <property type="match status" value="1"/>
</dbReference>
<dbReference type="InterPro" id="IPR029787">
    <property type="entry name" value="Nucleotide_cyclase"/>
</dbReference>
<dbReference type="InterPro" id="IPR013515">
    <property type="entry name" value="Phytochrome_cen-reg"/>
</dbReference>
<dbReference type="Gene3D" id="3.30.450.40">
    <property type="match status" value="1"/>
</dbReference>
<feature type="region of interest" description="Disordered" evidence="5">
    <location>
        <begin position="919"/>
        <end position="943"/>
    </location>
</feature>
<evidence type="ECO:0000256" key="2">
    <source>
        <dbReference type="ARBA" id="ARBA00022606"/>
    </source>
</evidence>